<feature type="region of interest" description="Disordered" evidence="2">
    <location>
        <begin position="109"/>
        <end position="143"/>
    </location>
</feature>
<sequence length="339" mass="37535">MAIRHIIALSVVVLAAFVAEGDAASIDKRSSKAGFSSRGSMENPGRSSTNSAFDKGMANENARLNAELSNDRAVKDIMRQESYDKTVDSPIKANAEKAVLSKINTFSRRSSKEEAGSSSKKSFSRSSSEESEEKADSDSSAMDSELSDYNKIISFREEMDSFGRLEEAELKHDLDRYAKEWVAVDAACNRLEKMLERELKAEQPSGMKAKIKTTLDERKQRRKESYAIYIYKVLKQVHPDTGISSKAMSIMNSFVNDVFERIAGEASRLAGTACTQQKSQGTFANCMYRKLNLAFNKDQSNTREAACKVLEKVLGPQTRQAGTDVNITKMLAAMDGMES</sequence>
<name>A0A8K0EIU9_BRALA</name>
<organism evidence="5 6">
    <name type="scientific">Branchiostoma lanceolatum</name>
    <name type="common">Common lancelet</name>
    <name type="synonym">Amphioxus lanceolatum</name>
    <dbReference type="NCBI Taxonomy" id="7740"/>
    <lineage>
        <taxon>Eukaryota</taxon>
        <taxon>Metazoa</taxon>
        <taxon>Chordata</taxon>
        <taxon>Cephalochordata</taxon>
        <taxon>Leptocardii</taxon>
        <taxon>Amphioxiformes</taxon>
        <taxon>Branchiostomatidae</taxon>
        <taxon>Branchiostoma</taxon>
    </lineage>
</organism>
<dbReference type="Pfam" id="PF00125">
    <property type="entry name" value="Histone"/>
    <property type="match status" value="1"/>
</dbReference>
<dbReference type="PRINTS" id="PR00621">
    <property type="entry name" value="HISTONEH2B"/>
</dbReference>
<comment type="similarity">
    <text evidence="1">Belongs to the histone H2B family.</text>
</comment>
<evidence type="ECO:0000313" key="6">
    <source>
        <dbReference type="Proteomes" id="UP000838412"/>
    </source>
</evidence>
<feature type="signal peptide" evidence="3">
    <location>
        <begin position="1"/>
        <end position="23"/>
    </location>
</feature>
<dbReference type="GO" id="GO:0003677">
    <property type="term" value="F:DNA binding"/>
    <property type="evidence" value="ECO:0007669"/>
    <property type="project" value="InterPro"/>
</dbReference>
<dbReference type="OrthoDB" id="1166527at2759"/>
<dbReference type="EMBL" id="OV696687">
    <property type="protein sequence ID" value="CAH1252697.1"/>
    <property type="molecule type" value="Genomic_DNA"/>
</dbReference>
<dbReference type="Proteomes" id="UP000838412">
    <property type="component" value="Chromosome 2"/>
</dbReference>
<evidence type="ECO:0000256" key="1">
    <source>
        <dbReference type="ARBA" id="ARBA00006846"/>
    </source>
</evidence>
<dbReference type="InterPro" id="IPR007125">
    <property type="entry name" value="H2A/H2B/H3"/>
</dbReference>
<evidence type="ECO:0000256" key="2">
    <source>
        <dbReference type="SAM" id="MobiDB-lite"/>
    </source>
</evidence>
<reference evidence="5" key="1">
    <citation type="submission" date="2022-01" db="EMBL/GenBank/DDBJ databases">
        <authorList>
            <person name="Braso-Vives M."/>
        </authorList>
    </citation>
    <scope>NUCLEOTIDE SEQUENCE</scope>
</reference>
<accession>A0A8K0EIU9</accession>
<proteinExistence type="inferred from homology"/>
<evidence type="ECO:0000313" key="5">
    <source>
        <dbReference type="EMBL" id="CAH1252697.1"/>
    </source>
</evidence>
<dbReference type="PANTHER" id="PTHR23428">
    <property type="entry name" value="HISTONE H2B"/>
    <property type="match status" value="1"/>
</dbReference>
<dbReference type="GO" id="GO:0000786">
    <property type="term" value="C:nucleosome"/>
    <property type="evidence" value="ECO:0007669"/>
    <property type="project" value="InterPro"/>
</dbReference>
<dbReference type="GO" id="GO:0046982">
    <property type="term" value="F:protein heterodimerization activity"/>
    <property type="evidence" value="ECO:0007669"/>
    <property type="project" value="InterPro"/>
</dbReference>
<feature type="compositionally biased region" description="Polar residues" evidence="2">
    <location>
        <begin position="33"/>
        <end position="52"/>
    </location>
</feature>
<keyword evidence="3" id="KW-0732">Signal</keyword>
<feature type="domain" description="Core Histone H2A/H2B/H3" evidence="4">
    <location>
        <begin position="217"/>
        <end position="270"/>
    </location>
</feature>
<dbReference type="SUPFAM" id="SSF47113">
    <property type="entry name" value="Histone-fold"/>
    <property type="match status" value="1"/>
</dbReference>
<feature type="region of interest" description="Disordered" evidence="2">
    <location>
        <begin position="28"/>
        <end position="54"/>
    </location>
</feature>
<protein>
    <submittedName>
        <fullName evidence="5">HIST2H2BE protein</fullName>
    </submittedName>
</protein>
<dbReference type="InterPro" id="IPR000558">
    <property type="entry name" value="Histone_H2B"/>
</dbReference>
<dbReference type="AlphaFoldDB" id="A0A8K0EIU9"/>
<feature type="compositionally biased region" description="Low complexity" evidence="2">
    <location>
        <begin position="116"/>
        <end position="126"/>
    </location>
</feature>
<feature type="chain" id="PRO_5035419504" evidence="3">
    <location>
        <begin position="24"/>
        <end position="339"/>
    </location>
</feature>
<evidence type="ECO:0000256" key="3">
    <source>
        <dbReference type="SAM" id="SignalP"/>
    </source>
</evidence>
<dbReference type="InterPro" id="IPR009072">
    <property type="entry name" value="Histone-fold"/>
</dbReference>
<evidence type="ECO:0000259" key="4">
    <source>
        <dbReference type="Pfam" id="PF00125"/>
    </source>
</evidence>
<keyword evidence="6" id="KW-1185">Reference proteome</keyword>
<dbReference type="GO" id="GO:0030527">
    <property type="term" value="F:structural constituent of chromatin"/>
    <property type="evidence" value="ECO:0007669"/>
    <property type="project" value="InterPro"/>
</dbReference>
<dbReference type="SMART" id="SM00427">
    <property type="entry name" value="H2B"/>
    <property type="match status" value="1"/>
</dbReference>
<gene>
    <name evidence="5" type="primary">HIST2H2BE</name>
    <name evidence="5" type="ORF">BLAG_LOCUS12707</name>
</gene>
<dbReference type="Gene3D" id="1.10.20.10">
    <property type="entry name" value="Histone, subunit A"/>
    <property type="match status" value="1"/>
</dbReference>
<dbReference type="CDD" id="cd22910">
    <property type="entry name" value="HFD_H2B"/>
    <property type="match status" value="1"/>
</dbReference>